<gene>
    <name evidence="15" type="primary">hlyB</name>
    <name evidence="15" type="ORF">CF67_08006</name>
</gene>
<feature type="transmembrane region" description="Helical" evidence="11">
    <location>
        <begin position="7"/>
        <end position="28"/>
    </location>
</feature>
<dbReference type="FunFam" id="1.10.287.950:FF:000001">
    <property type="entry name" value="Methyl-accepting chemotaxis sensory transducer"/>
    <property type="match status" value="1"/>
</dbReference>
<dbReference type="GO" id="GO:0005886">
    <property type="term" value="C:plasma membrane"/>
    <property type="evidence" value="ECO:0007669"/>
    <property type="project" value="UniProtKB-SubCell"/>
</dbReference>
<feature type="domain" description="T-SNARE coiled-coil homology" evidence="13">
    <location>
        <begin position="685"/>
        <end position="747"/>
    </location>
</feature>
<keyword evidence="8 10" id="KW-0807">Transducer</keyword>
<feature type="transmembrane region" description="Helical" evidence="11">
    <location>
        <begin position="416"/>
        <end position="438"/>
    </location>
</feature>
<keyword evidence="4" id="KW-0997">Cell inner membrane</keyword>
<feature type="domain" description="Methyl-accepting transducer" evidence="12">
    <location>
        <begin position="498"/>
        <end position="734"/>
    </location>
</feature>
<feature type="domain" description="HAMP" evidence="14">
    <location>
        <begin position="440"/>
        <end position="493"/>
    </location>
</feature>
<proteinExistence type="inferred from homology"/>
<dbReference type="SUPFAM" id="SSF58104">
    <property type="entry name" value="Methyl-accepting chemotaxis protein (MCP) signaling domain"/>
    <property type="match status" value="1"/>
</dbReference>
<dbReference type="Pfam" id="PF02743">
    <property type="entry name" value="dCache_1"/>
    <property type="match status" value="1"/>
</dbReference>
<keyword evidence="6 11" id="KW-1133">Transmembrane helix</keyword>
<accession>A0A084CMA2</accession>
<dbReference type="PANTHER" id="PTHR32089:SF120">
    <property type="entry name" value="METHYL-ACCEPTING CHEMOTAXIS PROTEIN TLPQ"/>
    <property type="match status" value="1"/>
</dbReference>
<evidence type="ECO:0000256" key="4">
    <source>
        <dbReference type="ARBA" id="ARBA00022519"/>
    </source>
</evidence>
<dbReference type="InterPro" id="IPR033479">
    <property type="entry name" value="dCache_1"/>
</dbReference>
<dbReference type="InterPro" id="IPR000727">
    <property type="entry name" value="T_SNARE_dom"/>
</dbReference>
<keyword evidence="16" id="KW-1185">Reference proteome</keyword>
<name>A0A084CMA2_9GAMM</name>
<dbReference type="Proteomes" id="UP000053784">
    <property type="component" value="Unassembled WGS sequence"/>
</dbReference>
<dbReference type="Pfam" id="PF00672">
    <property type="entry name" value="HAMP"/>
    <property type="match status" value="1"/>
</dbReference>
<dbReference type="SMART" id="SM00304">
    <property type="entry name" value="HAMP"/>
    <property type="match status" value="1"/>
</dbReference>
<comment type="caution">
    <text evidence="15">The sequence shown here is derived from an EMBL/GenBank/DDBJ whole genome shotgun (WGS) entry which is preliminary data.</text>
</comment>
<dbReference type="InterPro" id="IPR003660">
    <property type="entry name" value="HAMP_dom"/>
</dbReference>
<keyword evidence="2" id="KW-1003">Cell membrane</keyword>
<evidence type="ECO:0000256" key="7">
    <source>
        <dbReference type="ARBA" id="ARBA00023136"/>
    </source>
</evidence>
<evidence type="ECO:0000256" key="5">
    <source>
        <dbReference type="ARBA" id="ARBA00022692"/>
    </source>
</evidence>
<comment type="subcellular location">
    <subcellularLocation>
        <location evidence="1">Cell inner membrane</location>
        <topology evidence="1">Multi-pass membrane protein</topology>
    </subcellularLocation>
</comment>
<dbReference type="eggNOG" id="COG0840">
    <property type="taxonomic scope" value="Bacteria"/>
</dbReference>
<dbReference type="RefSeq" id="WP_034415054.1">
    <property type="nucleotide sequence ID" value="NZ_JGVK01000032.1"/>
</dbReference>
<dbReference type="AlphaFoldDB" id="A0A084CMA2"/>
<comment type="similarity">
    <text evidence="9">Belongs to the methyl-accepting chemotaxis (MCP) protein family.</text>
</comment>
<dbReference type="CDD" id="cd11386">
    <property type="entry name" value="MCP_signal"/>
    <property type="match status" value="1"/>
</dbReference>
<organism evidence="15 16">
    <name type="scientific">Candidatus Photodesmus blepharonis</name>
    <dbReference type="NCBI Taxonomy" id="1179155"/>
    <lineage>
        <taxon>Bacteria</taxon>
        <taxon>Pseudomonadati</taxon>
        <taxon>Pseudomonadota</taxon>
        <taxon>Gammaproteobacteria</taxon>
        <taxon>Vibrionales</taxon>
        <taxon>Vibrionaceae</taxon>
        <taxon>Candidatus Photodesmus</taxon>
    </lineage>
</organism>
<dbReference type="PANTHER" id="PTHR32089">
    <property type="entry name" value="METHYL-ACCEPTING CHEMOTAXIS PROTEIN MCPB"/>
    <property type="match status" value="1"/>
</dbReference>
<dbReference type="Gene3D" id="1.10.287.950">
    <property type="entry name" value="Methyl-accepting chemotaxis protein"/>
    <property type="match status" value="1"/>
</dbReference>
<evidence type="ECO:0000256" key="8">
    <source>
        <dbReference type="ARBA" id="ARBA00023224"/>
    </source>
</evidence>
<evidence type="ECO:0000313" key="15">
    <source>
        <dbReference type="EMBL" id="KEY90931.1"/>
    </source>
</evidence>
<evidence type="ECO:0000256" key="11">
    <source>
        <dbReference type="SAM" id="Phobius"/>
    </source>
</evidence>
<keyword evidence="7 11" id="KW-0472">Membrane</keyword>
<dbReference type="OrthoDB" id="9806704at2"/>
<sequence>MKIATKMIVACTMLCTFGVVVCGGFIGWKASNLSEKAFYQRVSNQLISIREMKKNEIEHYFEQTHFQLETLADDVAIQEAMQKFKVAFEHYPIDQVSQSDKEELKNYYSFQFGSLYRKTNIGLSEKAIDHYNQLSDIGKALQARYIGVNSNAIGKKHFLKADSLNNKYDLVHKKFHPAMKHFLEAFGYYDIFLVDLDGNIVYSVFKKLDFATNLHSGPYNNSGISNAFKRALNKSVGQFHLEDFSPYYPSYEALASFMATPIFEQGQKLGVLIFQMPVDRINDLMTFNGNWESSGLGSSGESYLIGSDKLLRSQSRLLTENPEDYFVNLAKVGINENIIKQIRFKKSAVGQQTIDSKTANRAISGQDGIDLVLNYQGKSVLSAYAPINAAGLKWAILTEIDEKEALKDVQVLIDSVLINVLISIFVIVIFSVLFSYFVGTSISKPIRIASKKVKKISKNNNLKDRLEIHGEDEIANLALALNALLEHLQSTIKQFSHTINTLHTNINSISNNMNSTRHSVSKQNRRAESVVVAANEMSVSIVEVSRFANKAAEYAKEANKTGTQGVNVGKTLGDEIRQLSAQMQTAVEAIFRLHNETNSIAEVLDVIQGIAEQTNLLALNAAIEAARAGEQGRGFAVVADEVRSLAGRTQSSTEEIRVKIESLKKETDSVSEGIKNANKTVIQGVGICSENTEMITQIVSMLNEINTMNIQIAARTEEQKVVIEDINGSIVSIADASSAVSEQVNSVDSVLQTLSDEAKNLNCEIARFKY</sequence>
<dbReference type="InterPro" id="IPR004089">
    <property type="entry name" value="MCPsignal_dom"/>
</dbReference>
<evidence type="ECO:0000256" key="2">
    <source>
        <dbReference type="ARBA" id="ARBA00022475"/>
    </source>
</evidence>
<evidence type="ECO:0000256" key="9">
    <source>
        <dbReference type="ARBA" id="ARBA00029447"/>
    </source>
</evidence>
<evidence type="ECO:0000256" key="6">
    <source>
        <dbReference type="ARBA" id="ARBA00022989"/>
    </source>
</evidence>
<evidence type="ECO:0000256" key="1">
    <source>
        <dbReference type="ARBA" id="ARBA00004429"/>
    </source>
</evidence>
<dbReference type="EMBL" id="JGVK01000032">
    <property type="protein sequence ID" value="KEY90931.1"/>
    <property type="molecule type" value="Genomic_DNA"/>
</dbReference>
<dbReference type="SMART" id="SM00283">
    <property type="entry name" value="MA"/>
    <property type="match status" value="1"/>
</dbReference>
<dbReference type="STRING" id="1179155.CF67_08006"/>
<reference evidence="15 16" key="1">
    <citation type="submission" date="2014-03" db="EMBL/GenBank/DDBJ databases">
        <title>Selection and divergence in the genomes of co-occurring obligate luminous symbionts with specific hosts.</title>
        <authorList>
            <person name="Hendry T.A."/>
            <person name="de Wet J.R."/>
            <person name="Dunlap P.V."/>
        </authorList>
    </citation>
    <scope>NUCLEOTIDE SEQUENCE [LARGE SCALE GENOMIC DNA]</scope>
    <source>
        <strain evidence="15 16">Ppalp.1</strain>
    </source>
</reference>
<keyword evidence="3" id="KW-0145">Chemotaxis</keyword>
<dbReference type="Gene3D" id="3.30.450.20">
    <property type="entry name" value="PAS domain"/>
    <property type="match status" value="1"/>
</dbReference>
<evidence type="ECO:0000256" key="10">
    <source>
        <dbReference type="PROSITE-ProRule" id="PRU00284"/>
    </source>
</evidence>
<dbReference type="PROSITE" id="PS50192">
    <property type="entry name" value="T_SNARE"/>
    <property type="match status" value="1"/>
</dbReference>
<evidence type="ECO:0000259" key="14">
    <source>
        <dbReference type="PROSITE" id="PS50885"/>
    </source>
</evidence>
<evidence type="ECO:0000259" key="12">
    <source>
        <dbReference type="PROSITE" id="PS50111"/>
    </source>
</evidence>
<evidence type="ECO:0000259" key="13">
    <source>
        <dbReference type="PROSITE" id="PS50192"/>
    </source>
</evidence>
<dbReference type="PROSITE" id="PS50111">
    <property type="entry name" value="CHEMOTAXIS_TRANSDUC_2"/>
    <property type="match status" value="1"/>
</dbReference>
<keyword evidence="5 11" id="KW-0812">Transmembrane</keyword>
<evidence type="ECO:0000256" key="3">
    <source>
        <dbReference type="ARBA" id="ARBA00022500"/>
    </source>
</evidence>
<evidence type="ECO:0000313" key="16">
    <source>
        <dbReference type="Proteomes" id="UP000053784"/>
    </source>
</evidence>
<dbReference type="Pfam" id="PF00015">
    <property type="entry name" value="MCPsignal"/>
    <property type="match status" value="1"/>
</dbReference>
<dbReference type="PROSITE" id="PS50885">
    <property type="entry name" value="HAMP"/>
    <property type="match status" value="1"/>
</dbReference>
<dbReference type="GO" id="GO:0006935">
    <property type="term" value="P:chemotaxis"/>
    <property type="evidence" value="ECO:0007669"/>
    <property type="project" value="UniProtKB-KW"/>
</dbReference>
<dbReference type="GO" id="GO:0007165">
    <property type="term" value="P:signal transduction"/>
    <property type="evidence" value="ECO:0007669"/>
    <property type="project" value="UniProtKB-KW"/>
</dbReference>
<protein>
    <submittedName>
        <fullName evidence="15">Hemolysin secretion protein</fullName>
    </submittedName>
</protein>